<protein>
    <recommendedName>
        <fullName evidence="1">F-box domain-containing protein</fullName>
    </recommendedName>
</protein>
<dbReference type="InterPro" id="IPR001810">
    <property type="entry name" value="F-box_dom"/>
</dbReference>
<dbReference type="OrthoDB" id="3238099at2759"/>
<name>A0A165ZJJ4_9AGAM</name>
<dbReference type="SUPFAM" id="SSF81383">
    <property type="entry name" value="F-box domain"/>
    <property type="match status" value="1"/>
</dbReference>
<dbReference type="InterPro" id="IPR036047">
    <property type="entry name" value="F-box-like_dom_sf"/>
</dbReference>
<dbReference type="EMBL" id="KV417675">
    <property type="protein sequence ID" value="KZP10655.1"/>
    <property type="molecule type" value="Genomic_DNA"/>
</dbReference>
<dbReference type="SUPFAM" id="SSF52047">
    <property type="entry name" value="RNI-like"/>
    <property type="match status" value="1"/>
</dbReference>
<gene>
    <name evidence="2" type="ORF">FIBSPDRAFT_962861</name>
</gene>
<evidence type="ECO:0000313" key="3">
    <source>
        <dbReference type="Proteomes" id="UP000076532"/>
    </source>
</evidence>
<organism evidence="2 3">
    <name type="scientific">Athelia psychrophila</name>
    <dbReference type="NCBI Taxonomy" id="1759441"/>
    <lineage>
        <taxon>Eukaryota</taxon>
        <taxon>Fungi</taxon>
        <taxon>Dikarya</taxon>
        <taxon>Basidiomycota</taxon>
        <taxon>Agaricomycotina</taxon>
        <taxon>Agaricomycetes</taxon>
        <taxon>Agaricomycetidae</taxon>
        <taxon>Atheliales</taxon>
        <taxon>Atheliaceae</taxon>
        <taxon>Athelia</taxon>
    </lineage>
</organism>
<dbReference type="Pfam" id="PF00646">
    <property type="entry name" value="F-box"/>
    <property type="match status" value="1"/>
</dbReference>
<evidence type="ECO:0000259" key="1">
    <source>
        <dbReference type="Pfam" id="PF00646"/>
    </source>
</evidence>
<sequence>MVQVGSIPVELWDQVLVSLPKVTQRECAFVCRSWRRVCRRALFTVVRLSTGNGTEADEMDLEAFVEAAKAWEILDCMGNDPTFAPVVKTIIVLKWRFGASVFETRSLQKALRAVPHLQSFQWLAWAGMPQEVLQTLHDDIPNLPELRLADPEALQSCELGQLRSIGCLVPQDFFDTEDLEVAQCSTIGLITANVDTLRELALDAMLSLPWNLPVRTFENLNHLTLVGLKDLRGLELVLRHSPNLENFIIEYKIDDELFSILAQNPSSAPLLSSFKVISGAVHDESHYAALGTFLQGHPRLRRLDIQMWAPIESAFIILPTVKALKDLTAFGLSVSCRPSPVDGIDYSCLPLFLSDDMEAVRFEVNLEEAVLDRGPLLPLMVRLAELPSLRYLSLQHHGDGELWPLAAEVGSQLKHLDCLSLDTSLWFIERASPPEMLASAWLPNKHILRLREDFAYQDAEWLARFVV</sequence>
<proteinExistence type="predicted"/>
<evidence type="ECO:0000313" key="2">
    <source>
        <dbReference type="EMBL" id="KZP10655.1"/>
    </source>
</evidence>
<dbReference type="Proteomes" id="UP000076532">
    <property type="component" value="Unassembled WGS sequence"/>
</dbReference>
<dbReference type="AlphaFoldDB" id="A0A165ZJJ4"/>
<reference evidence="2 3" key="1">
    <citation type="journal article" date="2016" name="Mol. Biol. Evol.">
        <title>Comparative Genomics of Early-Diverging Mushroom-Forming Fungi Provides Insights into the Origins of Lignocellulose Decay Capabilities.</title>
        <authorList>
            <person name="Nagy L.G."/>
            <person name="Riley R."/>
            <person name="Tritt A."/>
            <person name="Adam C."/>
            <person name="Daum C."/>
            <person name="Floudas D."/>
            <person name="Sun H."/>
            <person name="Yadav J.S."/>
            <person name="Pangilinan J."/>
            <person name="Larsson K.H."/>
            <person name="Matsuura K."/>
            <person name="Barry K."/>
            <person name="Labutti K."/>
            <person name="Kuo R."/>
            <person name="Ohm R.A."/>
            <person name="Bhattacharya S.S."/>
            <person name="Shirouzu T."/>
            <person name="Yoshinaga Y."/>
            <person name="Martin F.M."/>
            <person name="Grigoriev I.V."/>
            <person name="Hibbett D.S."/>
        </authorList>
    </citation>
    <scope>NUCLEOTIDE SEQUENCE [LARGE SCALE GENOMIC DNA]</scope>
    <source>
        <strain evidence="2 3">CBS 109695</strain>
    </source>
</reference>
<dbReference type="Gene3D" id="3.80.10.10">
    <property type="entry name" value="Ribonuclease Inhibitor"/>
    <property type="match status" value="1"/>
</dbReference>
<feature type="domain" description="F-box" evidence="1">
    <location>
        <begin position="7"/>
        <end position="41"/>
    </location>
</feature>
<keyword evidence="3" id="KW-1185">Reference proteome</keyword>
<dbReference type="InterPro" id="IPR032675">
    <property type="entry name" value="LRR_dom_sf"/>
</dbReference>
<accession>A0A165ZJJ4</accession>